<protein>
    <submittedName>
        <fullName evidence="2">Ribonuclease H</fullName>
    </submittedName>
</protein>
<feature type="domain" description="Reverse transcriptase" evidence="1">
    <location>
        <begin position="77"/>
        <end position="147"/>
    </location>
</feature>
<dbReference type="AlphaFoldDB" id="A0A2K3KSH9"/>
<dbReference type="Pfam" id="PF00078">
    <property type="entry name" value="RVT_1"/>
    <property type="match status" value="1"/>
</dbReference>
<comment type="caution">
    <text evidence="2">The sequence shown here is derived from an EMBL/GenBank/DDBJ whole genome shotgun (WGS) entry which is preliminary data.</text>
</comment>
<dbReference type="SUPFAM" id="SSF56672">
    <property type="entry name" value="DNA/RNA polymerases"/>
    <property type="match status" value="1"/>
</dbReference>
<organism evidence="2 3">
    <name type="scientific">Trifolium pratense</name>
    <name type="common">Red clover</name>
    <dbReference type="NCBI Taxonomy" id="57577"/>
    <lineage>
        <taxon>Eukaryota</taxon>
        <taxon>Viridiplantae</taxon>
        <taxon>Streptophyta</taxon>
        <taxon>Embryophyta</taxon>
        <taxon>Tracheophyta</taxon>
        <taxon>Spermatophyta</taxon>
        <taxon>Magnoliopsida</taxon>
        <taxon>eudicotyledons</taxon>
        <taxon>Gunneridae</taxon>
        <taxon>Pentapetalae</taxon>
        <taxon>rosids</taxon>
        <taxon>fabids</taxon>
        <taxon>Fabales</taxon>
        <taxon>Fabaceae</taxon>
        <taxon>Papilionoideae</taxon>
        <taxon>50 kb inversion clade</taxon>
        <taxon>NPAAA clade</taxon>
        <taxon>Hologalegina</taxon>
        <taxon>IRL clade</taxon>
        <taxon>Trifolieae</taxon>
        <taxon>Trifolium</taxon>
    </lineage>
</organism>
<dbReference type="PANTHER" id="PTHR46890:SF48">
    <property type="entry name" value="RNA-DIRECTED DNA POLYMERASE"/>
    <property type="match status" value="1"/>
</dbReference>
<gene>
    <name evidence="2" type="ORF">L195_g056604</name>
</gene>
<dbReference type="InterPro" id="IPR052343">
    <property type="entry name" value="Retrotransposon-Effector_Assoc"/>
</dbReference>
<reference evidence="2 3" key="2">
    <citation type="journal article" date="2017" name="Front. Plant Sci.">
        <title>Gene Classification and Mining of Molecular Markers Useful in Red Clover (Trifolium pratense) Breeding.</title>
        <authorList>
            <person name="Istvanek J."/>
            <person name="Dluhosova J."/>
            <person name="Dluhos P."/>
            <person name="Patkova L."/>
            <person name="Nedelnik J."/>
            <person name="Repkova J."/>
        </authorList>
    </citation>
    <scope>NUCLEOTIDE SEQUENCE [LARGE SCALE GENOMIC DNA]</scope>
    <source>
        <strain evidence="3">cv. Tatra</strain>
        <tissue evidence="2">Young leaves</tissue>
    </source>
</reference>
<dbReference type="Proteomes" id="UP000236291">
    <property type="component" value="Unassembled WGS sequence"/>
</dbReference>
<dbReference type="EMBL" id="ASHM01107953">
    <property type="protein sequence ID" value="PNX69233.1"/>
    <property type="molecule type" value="Genomic_DNA"/>
</dbReference>
<evidence type="ECO:0000259" key="1">
    <source>
        <dbReference type="Pfam" id="PF00078"/>
    </source>
</evidence>
<reference evidence="2 3" key="1">
    <citation type="journal article" date="2014" name="Am. J. Bot.">
        <title>Genome assembly and annotation for red clover (Trifolium pratense; Fabaceae).</title>
        <authorList>
            <person name="Istvanek J."/>
            <person name="Jaros M."/>
            <person name="Krenek A."/>
            <person name="Repkova J."/>
        </authorList>
    </citation>
    <scope>NUCLEOTIDE SEQUENCE [LARGE SCALE GENOMIC DNA]</scope>
    <source>
        <strain evidence="3">cv. Tatra</strain>
        <tissue evidence="2">Young leaves</tissue>
    </source>
</reference>
<evidence type="ECO:0000313" key="2">
    <source>
        <dbReference type="EMBL" id="PNX69233.1"/>
    </source>
</evidence>
<accession>A0A2K3KSH9</accession>
<sequence length="191" mass="21642">MYQELSKAFSKEEVFQAIKDMKALAAPGPDGLPAIFYHTHWEVIGKEVTDMVLNILNNNGDPSHLNTTHICLIPKIKNPNSPSDFRPISLCNVTLKIITKTIANRIKSILPEVISPNQSAFIQGRLITDNTLIASEIFHYLDQTKRKSTLLLPQRFFTTLTKPKENLVMWALKLIWQRLMIGWNGSFSGQP</sequence>
<dbReference type="InterPro" id="IPR000477">
    <property type="entry name" value="RT_dom"/>
</dbReference>
<evidence type="ECO:0000313" key="3">
    <source>
        <dbReference type="Proteomes" id="UP000236291"/>
    </source>
</evidence>
<dbReference type="InterPro" id="IPR043502">
    <property type="entry name" value="DNA/RNA_pol_sf"/>
</dbReference>
<dbReference type="PANTHER" id="PTHR46890">
    <property type="entry name" value="NON-LTR RETROLELEMENT REVERSE TRANSCRIPTASE-LIKE PROTEIN-RELATED"/>
    <property type="match status" value="1"/>
</dbReference>
<proteinExistence type="predicted"/>
<name>A0A2K3KSH9_TRIPR</name>
<dbReference type="STRING" id="57577.A0A2K3KSH9"/>